<feature type="signal peptide" evidence="5">
    <location>
        <begin position="1"/>
        <end position="23"/>
    </location>
</feature>
<dbReference type="Pfam" id="PF00135">
    <property type="entry name" value="COesterase"/>
    <property type="match status" value="1"/>
</dbReference>
<evidence type="ECO:0000256" key="5">
    <source>
        <dbReference type="RuleBase" id="RU361235"/>
    </source>
</evidence>
<evidence type="ECO:0000313" key="7">
    <source>
        <dbReference type="Proteomes" id="UP000515158"/>
    </source>
</evidence>
<dbReference type="AlphaFoldDB" id="A0A6P8YDS3"/>
<dbReference type="PROSITE" id="PS00122">
    <property type="entry name" value="CARBOXYLESTERASE_B_1"/>
    <property type="match status" value="1"/>
</dbReference>
<dbReference type="Gene3D" id="3.40.50.1820">
    <property type="entry name" value="alpha/beta hydrolase"/>
    <property type="match status" value="1"/>
</dbReference>
<evidence type="ECO:0000256" key="2">
    <source>
        <dbReference type="ARBA" id="ARBA00022487"/>
    </source>
</evidence>
<dbReference type="InParanoid" id="A0A6P8YDS3"/>
<dbReference type="RefSeq" id="XP_034235035.1">
    <property type="nucleotide sequence ID" value="XM_034379144.1"/>
</dbReference>
<keyword evidence="2" id="KW-0719">Serine esterase</keyword>
<dbReference type="EC" id="3.1.1.-" evidence="5"/>
<proteinExistence type="inferred from homology"/>
<dbReference type="InterPro" id="IPR019819">
    <property type="entry name" value="Carboxylesterase_B_CS"/>
</dbReference>
<evidence type="ECO:0000256" key="3">
    <source>
        <dbReference type="ARBA" id="ARBA00022801"/>
    </source>
</evidence>
<evidence type="ECO:0000256" key="1">
    <source>
        <dbReference type="ARBA" id="ARBA00005964"/>
    </source>
</evidence>
<evidence type="ECO:0000259" key="6">
    <source>
        <dbReference type="Pfam" id="PF00135"/>
    </source>
</evidence>
<evidence type="ECO:0000313" key="8">
    <source>
        <dbReference type="RefSeq" id="XP_034235035.1"/>
    </source>
</evidence>
<dbReference type="Proteomes" id="UP000515158">
    <property type="component" value="Unplaced"/>
</dbReference>
<dbReference type="PROSITE" id="PS00941">
    <property type="entry name" value="CARBOXYLESTERASE_B_2"/>
    <property type="match status" value="1"/>
</dbReference>
<dbReference type="GO" id="GO:0052689">
    <property type="term" value="F:carboxylic ester hydrolase activity"/>
    <property type="evidence" value="ECO:0007669"/>
    <property type="project" value="UniProtKB-KW"/>
</dbReference>
<keyword evidence="5" id="KW-0732">Signal</keyword>
<keyword evidence="4" id="KW-0325">Glycoprotein</keyword>
<dbReference type="InterPro" id="IPR019826">
    <property type="entry name" value="Carboxylesterase_B_AS"/>
</dbReference>
<sequence length="613" mass="66421">MGLRAATAAAIGVLLATCSAVSGGYVATPDDTPVVHSLQGDVVGVKKSTEAGTKYMGFYGIPYAKPPTGELRFKAPQPAESWEGVRTAREEGNICPQPTSPMKAFSHVAQKMSGVVKQLAGLPNVPRFAAKHMLGMGEDCLYLNVYTPVEALPPDSLLPVLVFFHGGGYSLGNADSLFYGPDFLMDRGGLVLVTLNYRLGPLGFLATNTTDAPGNAGLKDQRQALRWVRDNIKAFGGDADKVTIYGESAGSHSVHMHVLSPSCKGLFRAAILSSSMVPDPYGVQRNPNDISKRVAAVLEPSEPEAVEDPVKRIAFLRSVPVKALYAKMMSAMTEKDIRSISVSLPWAPVVEPPGSEDPFLTRNPDDILAEGDFARVPMMIGSNSAEGTLVVPLLNDDILRNISVNPVRMVPDIMYDKLDEDARQEWAKKIMDMYFKGKPLDEEATAPFIDAAGDELLGHGIHVGTRWHVKHATPEAPVYRYIFTLDAFGVVSFFLGAAKYIPGAAGHGDDLGYVFKLHLLTGLEVPERERVRKGTERMTQLIKNFVVAGNPTPGGAANTDVIGVDWPAWSVGAERYLEIGDELIVKEGVPLAERMAFWDQAAKQVIREPVYDM</sequence>
<dbReference type="InterPro" id="IPR002018">
    <property type="entry name" value="CarbesteraseB"/>
</dbReference>
<dbReference type="InterPro" id="IPR050309">
    <property type="entry name" value="Type-B_Carboxylest/Lipase"/>
</dbReference>
<organism evidence="8">
    <name type="scientific">Thrips palmi</name>
    <name type="common">Melon thrips</name>
    <dbReference type="NCBI Taxonomy" id="161013"/>
    <lineage>
        <taxon>Eukaryota</taxon>
        <taxon>Metazoa</taxon>
        <taxon>Ecdysozoa</taxon>
        <taxon>Arthropoda</taxon>
        <taxon>Hexapoda</taxon>
        <taxon>Insecta</taxon>
        <taxon>Pterygota</taxon>
        <taxon>Neoptera</taxon>
        <taxon>Paraneoptera</taxon>
        <taxon>Thysanoptera</taxon>
        <taxon>Terebrantia</taxon>
        <taxon>Thripoidea</taxon>
        <taxon>Thripidae</taxon>
        <taxon>Thrips</taxon>
    </lineage>
</organism>
<dbReference type="OrthoDB" id="19653at2759"/>
<name>A0A6P8YDS3_THRPL</name>
<dbReference type="SUPFAM" id="SSF53474">
    <property type="entry name" value="alpha/beta-Hydrolases"/>
    <property type="match status" value="1"/>
</dbReference>
<comment type="similarity">
    <text evidence="1 5">Belongs to the type-B carboxylesterase/lipase family.</text>
</comment>
<reference evidence="8" key="1">
    <citation type="submission" date="2025-08" db="UniProtKB">
        <authorList>
            <consortium name="RefSeq"/>
        </authorList>
    </citation>
    <scope>IDENTIFICATION</scope>
    <source>
        <tissue evidence="8">Total insect</tissue>
    </source>
</reference>
<evidence type="ECO:0000256" key="4">
    <source>
        <dbReference type="ARBA" id="ARBA00023180"/>
    </source>
</evidence>
<gene>
    <name evidence="8" type="primary">LOC117641649</name>
</gene>
<dbReference type="GeneID" id="117641649"/>
<feature type="domain" description="Carboxylesterase type B" evidence="6">
    <location>
        <begin position="32"/>
        <end position="598"/>
    </location>
</feature>
<protein>
    <recommendedName>
        <fullName evidence="5">Carboxylic ester hydrolase</fullName>
        <ecNumber evidence="5">3.1.1.-</ecNumber>
    </recommendedName>
</protein>
<keyword evidence="7" id="KW-1185">Reference proteome</keyword>
<dbReference type="KEGG" id="tpal:117641649"/>
<feature type="chain" id="PRO_5028508416" description="Carboxylic ester hydrolase" evidence="5">
    <location>
        <begin position="24"/>
        <end position="613"/>
    </location>
</feature>
<dbReference type="InterPro" id="IPR029058">
    <property type="entry name" value="AB_hydrolase_fold"/>
</dbReference>
<accession>A0A6P8YDS3</accession>
<dbReference type="PANTHER" id="PTHR11559">
    <property type="entry name" value="CARBOXYLESTERASE"/>
    <property type="match status" value="1"/>
</dbReference>
<keyword evidence="3 5" id="KW-0378">Hydrolase</keyword>